<comment type="subcellular location">
    <subcellularLocation>
        <location evidence="2">Cytoplasm</location>
    </subcellularLocation>
    <subcellularLocation>
        <location evidence="1">Nucleus</location>
    </subcellularLocation>
</comment>
<dbReference type="Gene3D" id="4.10.1050.10">
    <property type="entry name" value="At2g23090-like"/>
    <property type="match status" value="1"/>
</dbReference>
<evidence type="ECO:0000256" key="2">
    <source>
        <dbReference type="ARBA" id="ARBA00004496"/>
    </source>
</evidence>
<reference evidence="8" key="2">
    <citation type="submission" date="2012-11" db="EMBL/GenBank/DDBJ databases">
        <authorList>
            <person name="Kuo A."/>
            <person name="Curtis B.A."/>
            <person name="Tanifuji G."/>
            <person name="Burki F."/>
            <person name="Gruber A."/>
            <person name="Irimia M."/>
            <person name="Maruyama S."/>
            <person name="Arias M.C."/>
            <person name="Ball S.G."/>
            <person name="Gile G.H."/>
            <person name="Hirakawa Y."/>
            <person name="Hopkins J.F."/>
            <person name="Rensing S.A."/>
            <person name="Schmutz J."/>
            <person name="Symeonidi A."/>
            <person name="Elias M."/>
            <person name="Eveleigh R.J."/>
            <person name="Herman E.K."/>
            <person name="Klute M.J."/>
            <person name="Nakayama T."/>
            <person name="Obornik M."/>
            <person name="Reyes-Prieto A."/>
            <person name="Armbrust E.V."/>
            <person name="Aves S.J."/>
            <person name="Beiko R.G."/>
            <person name="Coutinho P."/>
            <person name="Dacks J.B."/>
            <person name="Durnford D.G."/>
            <person name="Fast N.M."/>
            <person name="Green B.R."/>
            <person name="Grisdale C."/>
            <person name="Hempe F."/>
            <person name="Henrissat B."/>
            <person name="Hoppner M.P."/>
            <person name="Ishida K.-I."/>
            <person name="Kim E."/>
            <person name="Koreny L."/>
            <person name="Kroth P.G."/>
            <person name="Liu Y."/>
            <person name="Malik S.-B."/>
            <person name="Maier U.G."/>
            <person name="McRose D."/>
            <person name="Mock T."/>
            <person name="Neilson J.A."/>
            <person name="Onodera N.T."/>
            <person name="Poole A.M."/>
            <person name="Pritham E.J."/>
            <person name="Richards T.A."/>
            <person name="Rocap G."/>
            <person name="Roy S.W."/>
            <person name="Sarai C."/>
            <person name="Schaack S."/>
            <person name="Shirato S."/>
            <person name="Slamovits C.H."/>
            <person name="Spencer D.F."/>
            <person name="Suzuki S."/>
            <person name="Worden A.Z."/>
            <person name="Zauner S."/>
            <person name="Barry K."/>
            <person name="Bell C."/>
            <person name="Bharti A.K."/>
            <person name="Crow J.A."/>
            <person name="Grimwood J."/>
            <person name="Kramer R."/>
            <person name="Lindquist E."/>
            <person name="Lucas S."/>
            <person name="Salamov A."/>
            <person name="McFadden G.I."/>
            <person name="Lane C.E."/>
            <person name="Keeling P.J."/>
            <person name="Gray M.W."/>
            <person name="Grigoriev I.V."/>
            <person name="Archibald J.M."/>
        </authorList>
    </citation>
    <scope>NUCLEOTIDE SEQUENCE</scope>
    <source>
        <strain evidence="8">CCMP2712</strain>
    </source>
</reference>
<dbReference type="AlphaFoldDB" id="L1JF48"/>
<dbReference type="EnsemblProtists" id="EKX47163">
    <property type="protein sequence ID" value="EKX47163"/>
    <property type="gene ID" value="GUITHDRAFT_45817"/>
</dbReference>
<proteinExistence type="predicted"/>
<dbReference type="HOGENOM" id="CLU_160241_0_0_1"/>
<evidence type="ECO:0000256" key="1">
    <source>
        <dbReference type="ARBA" id="ARBA00004123"/>
    </source>
</evidence>
<evidence type="ECO:0000313" key="6">
    <source>
        <dbReference type="EMBL" id="EKX47163.1"/>
    </source>
</evidence>
<keyword evidence="3" id="KW-0963">Cytoplasm</keyword>
<dbReference type="OMA" id="GHSKFIC"/>
<dbReference type="GO" id="GO:0005634">
    <property type="term" value="C:nucleus"/>
    <property type="evidence" value="ECO:0007669"/>
    <property type="project" value="UniProtKB-SubCell"/>
</dbReference>
<dbReference type="GeneID" id="17303803"/>
<feature type="non-terminal residue" evidence="6">
    <location>
        <position position="1"/>
    </location>
</feature>
<dbReference type="PaxDb" id="55529-EKX47163"/>
<organism evidence="6">
    <name type="scientific">Guillardia theta (strain CCMP2712)</name>
    <name type="common">Cryptophyte</name>
    <dbReference type="NCBI Taxonomy" id="905079"/>
    <lineage>
        <taxon>Eukaryota</taxon>
        <taxon>Cryptophyceae</taxon>
        <taxon>Pyrenomonadales</taxon>
        <taxon>Geminigeraceae</taxon>
        <taxon>Guillardia</taxon>
    </lineage>
</organism>
<accession>L1JF48</accession>
<dbReference type="EMBL" id="JH992991">
    <property type="protein sequence ID" value="EKX47163.1"/>
    <property type="molecule type" value="Genomic_DNA"/>
</dbReference>
<feature type="non-terminal residue" evidence="6">
    <location>
        <position position="95"/>
    </location>
</feature>
<keyword evidence="8" id="KW-1185">Reference proteome</keyword>
<dbReference type="InterPro" id="IPR026939">
    <property type="entry name" value="ZNF706/At2g23090_sf"/>
</dbReference>
<keyword evidence="4" id="KW-0539">Nucleus</keyword>
<sequence length="95" mass="10400">VLRLRGGRKGVSAKHTAKEISEKNKLANKNMGGGKAGLEDRLGGKAGHAKLICPLCMMQAPSLKNMEMHHESKHPKVPWDPNIYQNTHEIYGGTT</sequence>
<dbReference type="GO" id="GO:0005737">
    <property type="term" value="C:cytoplasm"/>
    <property type="evidence" value="ECO:0007669"/>
    <property type="project" value="UniProtKB-SubCell"/>
</dbReference>
<feature type="compositionally biased region" description="Basic residues" evidence="5">
    <location>
        <begin position="1"/>
        <end position="12"/>
    </location>
</feature>
<dbReference type="OrthoDB" id="510420at2759"/>
<dbReference type="PANTHER" id="PTHR21213:SF0">
    <property type="entry name" value="ZINC FINGER PROTEIN 706"/>
    <property type="match status" value="1"/>
</dbReference>
<protein>
    <submittedName>
        <fullName evidence="6 7">Uncharacterized protein</fullName>
    </submittedName>
</protein>
<feature type="compositionally biased region" description="Basic and acidic residues" evidence="5">
    <location>
        <begin position="16"/>
        <end position="25"/>
    </location>
</feature>
<dbReference type="SUPFAM" id="SSF118359">
    <property type="entry name" value="Expressed protein At2g23090/F21P24.15"/>
    <property type="match status" value="1"/>
</dbReference>
<evidence type="ECO:0000256" key="4">
    <source>
        <dbReference type="ARBA" id="ARBA00023242"/>
    </source>
</evidence>
<dbReference type="KEGG" id="gtt:GUITHDRAFT_45817"/>
<evidence type="ECO:0000256" key="3">
    <source>
        <dbReference type="ARBA" id="ARBA00022490"/>
    </source>
</evidence>
<dbReference type="eggNOG" id="ENOG502S122">
    <property type="taxonomic scope" value="Eukaryota"/>
</dbReference>
<feature type="region of interest" description="Disordered" evidence="5">
    <location>
        <begin position="1"/>
        <end position="41"/>
    </location>
</feature>
<gene>
    <name evidence="6" type="ORF">GUITHDRAFT_45817</name>
</gene>
<evidence type="ECO:0000256" key="5">
    <source>
        <dbReference type="SAM" id="MobiDB-lite"/>
    </source>
</evidence>
<reference evidence="7" key="3">
    <citation type="submission" date="2016-03" db="UniProtKB">
        <authorList>
            <consortium name="EnsemblProtists"/>
        </authorList>
    </citation>
    <scope>IDENTIFICATION</scope>
</reference>
<evidence type="ECO:0000313" key="8">
    <source>
        <dbReference type="Proteomes" id="UP000011087"/>
    </source>
</evidence>
<dbReference type="RefSeq" id="XP_005834143.1">
    <property type="nucleotide sequence ID" value="XM_005834086.1"/>
</dbReference>
<dbReference type="InterPro" id="IPR045230">
    <property type="entry name" value="MBS1/2-like"/>
</dbReference>
<evidence type="ECO:0000313" key="7">
    <source>
        <dbReference type="EnsemblProtists" id="EKX47163"/>
    </source>
</evidence>
<name>L1JF48_GUITC</name>
<reference evidence="6 8" key="1">
    <citation type="journal article" date="2012" name="Nature">
        <title>Algal genomes reveal evolutionary mosaicism and the fate of nucleomorphs.</title>
        <authorList>
            <consortium name="DOE Joint Genome Institute"/>
            <person name="Curtis B.A."/>
            <person name="Tanifuji G."/>
            <person name="Burki F."/>
            <person name="Gruber A."/>
            <person name="Irimia M."/>
            <person name="Maruyama S."/>
            <person name="Arias M.C."/>
            <person name="Ball S.G."/>
            <person name="Gile G.H."/>
            <person name="Hirakawa Y."/>
            <person name="Hopkins J.F."/>
            <person name="Kuo A."/>
            <person name="Rensing S.A."/>
            <person name="Schmutz J."/>
            <person name="Symeonidi A."/>
            <person name="Elias M."/>
            <person name="Eveleigh R.J."/>
            <person name="Herman E.K."/>
            <person name="Klute M.J."/>
            <person name="Nakayama T."/>
            <person name="Obornik M."/>
            <person name="Reyes-Prieto A."/>
            <person name="Armbrust E.V."/>
            <person name="Aves S.J."/>
            <person name="Beiko R.G."/>
            <person name="Coutinho P."/>
            <person name="Dacks J.B."/>
            <person name="Durnford D.G."/>
            <person name="Fast N.M."/>
            <person name="Green B.R."/>
            <person name="Grisdale C.J."/>
            <person name="Hempel F."/>
            <person name="Henrissat B."/>
            <person name="Hoppner M.P."/>
            <person name="Ishida K."/>
            <person name="Kim E."/>
            <person name="Koreny L."/>
            <person name="Kroth P.G."/>
            <person name="Liu Y."/>
            <person name="Malik S.B."/>
            <person name="Maier U.G."/>
            <person name="McRose D."/>
            <person name="Mock T."/>
            <person name="Neilson J.A."/>
            <person name="Onodera N.T."/>
            <person name="Poole A.M."/>
            <person name="Pritham E.J."/>
            <person name="Richards T.A."/>
            <person name="Rocap G."/>
            <person name="Roy S.W."/>
            <person name="Sarai C."/>
            <person name="Schaack S."/>
            <person name="Shirato S."/>
            <person name="Slamovits C.H."/>
            <person name="Spencer D.F."/>
            <person name="Suzuki S."/>
            <person name="Worden A.Z."/>
            <person name="Zauner S."/>
            <person name="Barry K."/>
            <person name="Bell C."/>
            <person name="Bharti A.K."/>
            <person name="Crow J.A."/>
            <person name="Grimwood J."/>
            <person name="Kramer R."/>
            <person name="Lindquist E."/>
            <person name="Lucas S."/>
            <person name="Salamov A."/>
            <person name="McFadden G.I."/>
            <person name="Lane C.E."/>
            <person name="Keeling P.J."/>
            <person name="Gray M.W."/>
            <person name="Grigoriev I.V."/>
            <person name="Archibald J.M."/>
        </authorList>
    </citation>
    <scope>NUCLEOTIDE SEQUENCE</scope>
    <source>
        <strain evidence="6 8">CCMP2712</strain>
    </source>
</reference>
<dbReference type="PANTHER" id="PTHR21213">
    <property type="entry name" value="GEO09665P1-RELATED"/>
    <property type="match status" value="1"/>
</dbReference>
<dbReference type="Proteomes" id="UP000011087">
    <property type="component" value="Unassembled WGS sequence"/>
</dbReference>